<dbReference type="PROSITE" id="PS50800">
    <property type="entry name" value="SAP"/>
    <property type="match status" value="1"/>
</dbReference>
<dbReference type="STRING" id="1149755.A0A2J6S0H1"/>
<accession>A0A2J6S0H1</accession>
<evidence type="ECO:0000313" key="3">
    <source>
        <dbReference type="Proteomes" id="UP000235786"/>
    </source>
</evidence>
<dbReference type="Gene3D" id="1.10.720.30">
    <property type="entry name" value="SAP domain"/>
    <property type="match status" value="1"/>
</dbReference>
<dbReference type="InterPro" id="IPR003034">
    <property type="entry name" value="SAP_dom"/>
</dbReference>
<dbReference type="AlphaFoldDB" id="A0A2J6S0H1"/>
<dbReference type="EMBL" id="KZ613941">
    <property type="protein sequence ID" value="PMD44260.1"/>
    <property type="molecule type" value="Genomic_DNA"/>
</dbReference>
<dbReference type="SUPFAM" id="SSF68906">
    <property type="entry name" value="SAP domain"/>
    <property type="match status" value="1"/>
</dbReference>
<protein>
    <recommendedName>
        <fullName evidence="1">SAP domain-containing protein</fullName>
    </recommendedName>
</protein>
<dbReference type="Proteomes" id="UP000235786">
    <property type="component" value="Unassembled WGS sequence"/>
</dbReference>
<dbReference type="OrthoDB" id="3993201at2759"/>
<evidence type="ECO:0000259" key="1">
    <source>
        <dbReference type="PROSITE" id="PS50800"/>
    </source>
</evidence>
<organism evidence="2 3">
    <name type="scientific">Hyaloscypha variabilis (strain UAMH 11265 / GT02V1 / F)</name>
    <name type="common">Meliniomyces variabilis</name>
    <dbReference type="NCBI Taxonomy" id="1149755"/>
    <lineage>
        <taxon>Eukaryota</taxon>
        <taxon>Fungi</taxon>
        <taxon>Dikarya</taxon>
        <taxon>Ascomycota</taxon>
        <taxon>Pezizomycotina</taxon>
        <taxon>Leotiomycetes</taxon>
        <taxon>Helotiales</taxon>
        <taxon>Hyaloscyphaceae</taxon>
        <taxon>Hyaloscypha</taxon>
        <taxon>Hyaloscypha variabilis</taxon>
    </lineage>
</organism>
<keyword evidence="3" id="KW-1185">Reference proteome</keyword>
<evidence type="ECO:0000313" key="2">
    <source>
        <dbReference type="EMBL" id="PMD44260.1"/>
    </source>
</evidence>
<feature type="domain" description="SAP" evidence="1">
    <location>
        <begin position="38"/>
        <end position="72"/>
    </location>
</feature>
<dbReference type="InterPro" id="IPR036361">
    <property type="entry name" value="SAP_dom_sf"/>
</dbReference>
<name>A0A2J6S0H1_HYAVF</name>
<sequence length="245" mass="26414">MSRVTPPVTKFTHALRRISSSANAARPSALLDSRASRYLPRNLKDLRAECKQRKLNSSGNKAELVDRLAAHDLVGSHGFSTMANGGHRPLSAHPAPVFKIIPMMQGFRSSAQKQAAHDSSTIDFFFFPEIPEPPPRNPFAKLRVPLLPDNYTPNRSPDSGHSLEELDAALPGPEISIVASHPEDVVPATISEVVGNDGLDVDITQLTGAFSNTIGKEDKQPGVLKELWTGFLDDILGPKGSKAAA</sequence>
<reference evidence="2 3" key="1">
    <citation type="submission" date="2016-04" db="EMBL/GenBank/DDBJ databases">
        <title>A degradative enzymes factory behind the ericoid mycorrhizal symbiosis.</title>
        <authorList>
            <consortium name="DOE Joint Genome Institute"/>
            <person name="Martino E."/>
            <person name="Morin E."/>
            <person name="Grelet G."/>
            <person name="Kuo A."/>
            <person name="Kohler A."/>
            <person name="Daghino S."/>
            <person name="Barry K."/>
            <person name="Choi C."/>
            <person name="Cichocki N."/>
            <person name="Clum A."/>
            <person name="Copeland A."/>
            <person name="Hainaut M."/>
            <person name="Haridas S."/>
            <person name="Labutti K."/>
            <person name="Lindquist E."/>
            <person name="Lipzen A."/>
            <person name="Khouja H.-R."/>
            <person name="Murat C."/>
            <person name="Ohm R."/>
            <person name="Olson A."/>
            <person name="Spatafora J."/>
            <person name="Veneault-Fourrey C."/>
            <person name="Henrissat B."/>
            <person name="Grigoriev I."/>
            <person name="Martin F."/>
            <person name="Perotto S."/>
        </authorList>
    </citation>
    <scope>NUCLEOTIDE SEQUENCE [LARGE SCALE GENOMIC DNA]</scope>
    <source>
        <strain evidence="2 3">F</strain>
    </source>
</reference>
<proteinExistence type="predicted"/>
<dbReference type="SMART" id="SM00513">
    <property type="entry name" value="SAP"/>
    <property type="match status" value="1"/>
</dbReference>
<dbReference type="Pfam" id="PF02037">
    <property type="entry name" value="SAP"/>
    <property type="match status" value="1"/>
</dbReference>
<gene>
    <name evidence="2" type="ORF">L207DRAFT_525607</name>
</gene>